<reference evidence="1" key="1">
    <citation type="submission" date="2020-07" db="EMBL/GenBank/DDBJ databases">
        <title>The High-quality genome of the commercially important snow crab, Chionoecetes opilio.</title>
        <authorList>
            <person name="Jeong J.-H."/>
            <person name="Ryu S."/>
        </authorList>
    </citation>
    <scope>NUCLEOTIDE SEQUENCE</scope>
    <source>
        <strain evidence="1">MADBK_172401_WGS</strain>
        <tissue evidence="1">Digestive gland</tissue>
    </source>
</reference>
<dbReference type="EMBL" id="JACEEZ010021280">
    <property type="protein sequence ID" value="KAG0713621.1"/>
    <property type="molecule type" value="Genomic_DNA"/>
</dbReference>
<comment type="caution">
    <text evidence="1">The sequence shown here is derived from an EMBL/GenBank/DDBJ whole genome shotgun (WGS) entry which is preliminary data.</text>
</comment>
<name>A0A8J4XYQ9_CHIOP</name>
<protein>
    <submittedName>
        <fullName evidence="1">Uncharacterized protein</fullName>
    </submittedName>
</protein>
<evidence type="ECO:0000313" key="2">
    <source>
        <dbReference type="Proteomes" id="UP000770661"/>
    </source>
</evidence>
<dbReference type="Proteomes" id="UP000770661">
    <property type="component" value="Unassembled WGS sequence"/>
</dbReference>
<organism evidence="1 2">
    <name type="scientific">Chionoecetes opilio</name>
    <name type="common">Atlantic snow crab</name>
    <name type="synonym">Cancer opilio</name>
    <dbReference type="NCBI Taxonomy" id="41210"/>
    <lineage>
        <taxon>Eukaryota</taxon>
        <taxon>Metazoa</taxon>
        <taxon>Ecdysozoa</taxon>
        <taxon>Arthropoda</taxon>
        <taxon>Crustacea</taxon>
        <taxon>Multicrustacea</taxon>
        <taxon>Malacostraca</taxon>
        <taxon>Eumalacostraca</taxon>
        <taxon>Eucarida</taxon>
        <taxon>Decapoda</taxon>
        <taxon>Pleocyemata</taxon>
        <taxon>Brachyura</taxon>
        <taxon>Eubrachyura</taxon>
        <taxon>Majoidea</taxon>
        <taxon>Majidae</taxon>
        <taxon>Chionoecetes</taxon>
    </lineage>
</organism>
<accession>A0A8J4XYQ9</accession>
<proteinExistence type="predicted"/>
<evidence type="ECO:0000313" key="1">
    <source>
        <dbReference type="EMBL" id="KAG0713621.1"/>
    </source>
</evidence>
<sequence length="96" mass="10359">MSRLQVLRIGPFASGVLSEPFLLRCLASSPPSPAVGLVSPQAPRPSRSGGCGLGPRRVRWGSFCLEGQSLHVRLRQGGLLEFGWHNRCGSSWLECS</sequence>
<gene>
    <name evidence="1" type="ORF">GWK47_015803</name>
</gene>
<keyword evidence="2" id="KW-1185">Reference proteome</keyword>
<dbReference type="AlphaFoldDB" id="A0A8J4XYQ9"/>